<dbReference type="InterPro" id="IPR014710">
    <property type="entry name" value="RmlC-like_jellyroll"/>
</dbReference>
<sequence length="132" mass="14877">MAKKYVNFRVGGSPRKVTDDYTVWTNDLLGKIIASKTVIQPGKSTVGHRLIESDVVYIIVNGRGTMDVIEYMNSMEGHGRDPSQGIEHQDSYSLTQGDVILVQSGDFVKVANESEHDQLTYLRIFDREGWRV</sequence>
<organism evidence="1 2">
    <name type="scientific">SAR86 cluster bacterium BACL1 MAG-120920-bin57</name>
    <dbReference type="NCBI Taxonomy" id="1655571"/>
    <lineage>
        <taxon>Bacteria</taxon>
        <taxon>Pseudomonadati</taxon>
        <taxon>Pseudomonadota</taxon>
        <taxon>Gammaproteobacteria</taxon>
        <taxon>SAR86 cluster</taxon>
    </lineage>
</organism>
<dbReference type="AlphaFoldDB" id="A0A0R2PS59"/>
<dbReference type="Proteomes" id="UP000050874">
    <property type="component" value="Unassembled WGS sequence"/>
</dbReference>
<accession>A0A0R2PS59</accession>
<dbReference type="InterPro" id="IPR011051">
    <property type="entry name" value="RmlC_Cupin_sf"/>
</dbReference>
<dbReference type="EMBL" id="LIAV01000064">
    <property type="protein sequence ID" value="KRO40773.1"/>
    <property type="molecule type" value="Genomic_DNA"/>
</dbReference>
<proteinExistence type="predicted"/>
<evidence type="ECO:0000313" key="2">
    <source>
        <dbReference type="Proteomes" id="UP000050874"/>
    </source>
</evidence>
<protein>
    <submittedName>
        <fullName evidence="1">Cupin</fullName>
    </submittedName>
</protein>
<gene>
    <name evidence="1" type="ORF">ABR63_04460</name>
</gene>
<reference evidence="2" key="1">
    <citation type="submission" date="2015-10" db="EMBL/GenBank/DDBJ databases">
        <title>Metagenome-Assembled Genomes uncover a global brackish microbiome.</title>
        <authorList>
            <person name="Hugerth L.W."/>
            <person name="Larsson J."/>
            <person name="Alneberg J."/>
            <person name="Lindh M.V."/>
            <person name="Legrand C."/>
            <person name="Pinhassi J."/>
            <person name="Andersson A."/>
        </authorList>
    </citation>
    <scope>NUCLEOTIDE SEQUENCE [LARGE SCALE GENOMIC DNA]</scope>
</reference>
<dbReference type="Gene3D" id="2.60.120.10">
    <property type="entry name" value="Jelly Rolls"/>
    <property type="match status" value="1"/>
</dbReference>
<name>A0A0R2PS59_9GAMM</name>
<evidence type="ECO:0000313" key="1">
    <source>
        <dbReference type="EMBL" id="KRO40773.1"/>
    </source>
</evidence>
<comment type="caution">
    <text evidence="1">The sequence shown here is derived from an EMBL/GenBank/DDBJ whole genome shotgun (WGS) entry which is preliminary data.</text>
</comment>
<dbReference type="SUPFAM" id="SSF51182">
    <property type="entry name" value="RmlC-like cupins"/>
    <property type="match status" value="1"/>
</dbReference>